<reference evidence="8" key="1">
    <citation type="journal article" date="2020" name="Nature">
        <title>Giant virus diversity and host interactions through global metagenomics.</title>
        <authorList>
            <person name="Schulz F."/>
            <person name="Roux S."/>
            <person name="Paez-Espino D."/>
            <person name="Jungbluth S."/>
            <person name="Walsh D.A."/>
            <person name="Denef V.J."/>
            <person name="McMahon K.D."/>
            <person name="Konstantinidis K.T."/>
            <person name="Eloe-Fadrosh E.A."/>
            <person name="Kyrpides N.C."/>
            <person name="Woyke T."/>
        </authorList>
    </citation>
    <scope>NUCLEOTIDE SEQUENCE</scope>
    <source>
        <strain evidence="8">GVMAG-M-3300009180-1</strain>
    </source>
</reference>
<dbReference type="Gene3D" id="3.40.1170.10">
    <property type="entry name" value="DNA repair protein MutS, domain I"/>
    <property type="match status" value="1"/>
</dbReference>
<dbReference type="InterPro" id="IPR027417">
    <property type="entry name" value="P-loop_NTPase"/>
</dbReference>
<evidence type="ECO:0000256" key="3">
    <source>
        <dbReference type="ARBA" id="ARBA00022763"/>
    </source>
</evidence>
<dbReference type="SUPFAM" id="SSF53150">
    <property type="entry name" value="DNA repair protein MutS, domain II"/>
    <property type="match status" value="1"/>
</dbReference>
<evidence type="ECO:0000313" key="8">
    <source>
        <dbReference type="EMBL" id="QHT35268.1"/>
    </source>
</evidence>
<dbReference type="InterPro" id="IPR007696">
    <property type="entry name" value="DNA_mismatch_repair_MutS_core"/>
</dbReference>
<dbReference type="Gene3D" id="3.40.50.300">
    <property type="entry name" value="P-loop containing nucleotide triphosphate hydrolases"/>
    <property type="match status" value="1"/>
</dbReference>
<dbReference type="SUPFAM" id="SSF48334">
    <property type="entry name" value="DNA repair protein MutS, domain III"/>
    <property type="match status" value="1"/>
</dbReference>
<keyword evidence="4" id="KW-0067">ATP-binding</keyword>
<dbReference type="EMBL" id="MN739016">
    <property type="protein sequence ID" value="QHT35268.1"/>
    <property type="molecule type" value="Genomic_DNA"/>
</dbReference>
<dbReference type="PANTHER" id="PTHR11361:SF148">
    <property type="entry name" value="DNA MISMATCH REPAIR PROTEIN MSH6"/>
    <property type="match status" value="1"/>
</dbReference>
<dbReference type="InterPro" id="IPR003615">
    <property type="entry name" value="HNH_nuc"/>
</dbReference>
<proteinExistence type="inferred from homology"/>
<feature type="domain" description="DNA mismatch repair proteins mutS family" evidence="7">
    <location>
        <begin position="686"/>
        <end position="876"/>
    </location>
</feature>
<feature type="domain" description="DNA mismatch repair protein MutS core" evidence="6">
    <location>
        <begin position="319"/>
        <end position="668"/>
    </location>
</feature>
<evidence type="ECO:0000256" key="1">
    <source>
        <dbReference type="ARBA" id="ARBA00006271"/>
    </source>
</evidence>
<evidence type="ECO:0000256" key="5">
    <source>
        <dbReference type="ARBA" id="ARBA00023125"/>
    </source>
</evidence>
<dbReference type="SMART" id="SM00534">
    <property type="entry name" value="MUTSac"/>
    <property type="match status" value="1"/>
</dbReference>
<dbReference type="PIRSF" id="PIRSF037677">
    <property type="entry name" value="DNA_mis_repair_Msh6"/>
    <property type="match status" value="1"/>
</dbReference>
<dbReference type="InterPro" id="IPR036678">
    <property type="entry name" value="MutS_con_dom_sf"/>
</dbReference>
<dbReference type="InterPro" id="IPR045076">
    <property type="entry name" value="MutS"/>
</dbReference>
<accession>A0A6C0F1J2</accession>
<organism evidence="8">
    <name type="scientific">viral metagenome</name>
    <dbReference type="NCBI Taxonomy" id="1070528"/>
    <lineage>
        <taxon>unclassified sequences</taxon>
        <taxon>metagenomes</taxon>
        <taxon>organismal metagenomes</taxon>
    </lineage>
</organism>
<keyword evidence="5" id="KW-0238">DNA-binding</keyword>
<protein>
    <recommendedName>
        <fullName evidence="9">DNA mismatch repair proteins mutS family domain-containing protein</fullName>
    </recommendedName>
</protein>
<dbReference type="InterPro" id="IPR017261">
    <property type="entry name" value="DNA_mismatch_repair_MutS/MSH"/>
</dbReference>
<evidence type="ECO:0000259" key="6">
    <source>
        <dbReference type="SMART" id="SM00533"/>
    </source>
</evidence>
<dbReference type="GO" id="GO:0006298">
    <property type="term" value="P:mismatch repair"/>
    <property type="evidence" value="ECO:0007669"/>
    <property type="project" value="InterPro"/>
</dbReference>
<dbReference type="PANTHER" id="PTHR11361">
    <property type="entry name" value="DNA MISMATCH REPAIR PROTEIN MUTS FAMILY MEMBER"/>
    <property type="match status" value="1"/>
</dbReference>
<dbReference type="Gene3D" id="1.10.1420.10">
    <property type="match status" value="1"/>
</dbReference>
<dbReference type="Pfam" id="PF00488">
    <property type="entry name" value="MutS_V"/>
    <property type="match status" value="1"/>
</dbReference>
<dbReference type="SUPFAM" id="SSF52540">
    <property type="entry name" value="P-loop containing nucleoside triphosphate hydrolases"/>
    <property type="match status" value="1"/>
</dbReference>
<evidence type="ECO:0000256" key="4">
    <source>
        <dbReference type="ARBA" id="ARBA00022840"/>
    </source>
</evidence>
<dbReference type="SMART" id="SM00533">
    <property type="entry name" value="MUTSd"/>
    <property type="match status" value="1"/>
</dbReference>
<dbReference type="InterPro" id="IPR036187">
    <property type="entry name" value="DNA_mismatch_repair_MutS_sf"/>
</dbReference>
<name>A0A6C0F1J2_9ZZZZ</name>
<dbReference type="GO" id="GO:0030983">
    <property type="term" value="F:mismatched DNA binding"/>
    <property type="evidence" value="ECO:0007669"/>
    <property type="project" value="InterPro"/>
</dbReference>
<dbReference type="GO" id="GO:0005524">
    <property type="term" value="F:ATP binding"/>
    <property type="evidence" value="ECO:0007669"/>
    <property type="project" value="UniProtKB-KW"/>
</dbReference>
<dbReference type="GO" id="GO:0140664">
    <property type="term" value="F:ATP-dependent DNA damage sensor activity"/>
    <property type="evidence" value="ECO:0007669"/>
    <property type="project" value="InterPro"/>
</dbReference>
<dbReference type="InterPro" id="IPR016151">
    <property type="entry name" value="DNA_mismatch_repair_MutS_N"/>
</dbReference>
<dbReference type="InterPro" id="IPR007695">
    <property type="entry name" value="DNA_mismatch_repair_MutS-lik_N"/>
</dbReference>
<sequence length="974" mass="110831">MSTETPSLIAEYLQLSQQYASTYGQTTVLLMQVGAFFEMYGLKKADGLINDVCQLCQLNTSDKKICVGQDSVVMAGFRDYTLDKYISKITDGGYTAVVYVQEKNGKTITRSLHAIYSPGTYVSCETDSSPQITNNIMCIWLEVVKPFRSNKENLIYGVSVVNIFTGKSQLFEYECPYYMNPTTFDELERCVSVFSPSEVIVVSSLDAPIINTVLQYAGVQCNSIHRVASTSEKAANCAKQTYIRHILTKFFGEESYAVCEEFNNYTLATQSFCYLSDFIQEHNPSLVNKIAIPHFNNMSTRMVLANHTLKQLNMISENGQNTCVSAFLNKCRSPMGRRLFQDQITNPTFEEKWLNVEYDAIGVFLENYHFVELFRQQLTSVKDIEKILRQLVLRKLYPTSIYHLYNSIYTIQQMNVCLYENPNICDYLTERSGDSYLYIDSICSGLIGFLDSNLNVELCKSIQSLQSFEQNIIRPGISSELDDMIQTQNTNVAILNGIQEYFNRRLAKDKNDTTEYVKKHETEKSCVGLQLTKKRATTLKDSIKADNTMVDILGAKFKLSDVKFVSVSTSADEISIPVLDSITRSIYKLNDEIDEKITIVYNQILTNLENIWYSNIDVLGKYVARADVIQSKAYVAKTYNYCKPVIQPDAPKSFVDADDLRHCLIEHIQTNELYVTNDLHIGCKSRDGILLYGTNAVGKTSLIRALGISVILAQCGMYVPCSRFIYKPYTAIYSRILGNDNLFKGLSTFAVEMSELRVILKMADCNSLVLGDEVCSGTETESALSIFVTALMQLYNKKVSFVFATHFHEIIKFDEVKQLDTMVLAHMTVTFDRENDCLIYDRKLKMGPGNRMYGLEVCKSLYLEEEFLTKAYEIRNKYFPENRGELAHNTAVYNAKKVRGFCEMCKEELAEETHHIFQQKDATEDGFIGSFHKNHPANLMSVCENCHDKIHAQPTEQLVRKKTTKGYKIQNKSH</sequence>
<dbReference type="SUPFAM" id="SSF55271">
    <property type="entry name" value="DNA repair protein MutS, domain I"/>
    <property type="match status" value="1"/>
</dbReference>
<dbReference type="Pfam" id="PF05192">
    <property type="entry name" value="MutS_III"/>
    <property type="match status" value="1"/>
</dbReference>
<dbReference type="CDD" id="cd00085">
    <property type="entry name" value="HNHc"/>
    <property type="match status" value="1"/>
</dbReference>
<dbReference type="Pfam" id="PF01624">
    <property type="entry name" value="MutS_I"/>
    <property type="match status" value="1"/>
</dbReference>
<evidence type="ECO:0000256" key="2">
    <source>
        <dbReference type="ARBA" id="ARBA00022741"/>
    </source>
</evidence>
<comment type="similarity">
    <text evidence="1">Belongs to the DNA mismatch repair MutS family.</text>
</comment>
<evidence type="ECO:0000259" key="7">
    <source>
        <dbReference type="SMART" id="SM00534"/>
    </source>
</evidence>
<evidence type="ECO:0008006" key="9">
    <source>
        <dbReference type="Google" id="ProtNLM"/>
    </source>
</evidence>
<keyword evidence="2" id="KW-0547">Nucleotide-binding</keyword>
<dbReference type="AlphaFoldDB" id="A0A6C0F1J2"/>
<keyword evidence="3" id="KW-0227">DNA damage</keyword>
<dbReference type="GO" id="GO:0032301">
    <property type="term" value="C:MutSalpha complex"/>
    <property type="evidence" value="ECO:0007669"/>
    <property type="project" value="TreeGrafter"/>
</dbReference>
<dbReference type="InterPro" id="IPR000432">
    <property type="entry name" value="DNA_mismatch_repair_MutS_C"/>
</dbReference>